<dbReference type="InParanoid" id="A0A1B7NAK9"/>
<accession>A0A1B7NAK9</accession>
<protein>
    <recommendedName>
        <fullName evidence="5">Glutathione S-transferase</fullName>
    </recommendedName>
</protein>
<dbReference type="PANTHER" id="PTHR43968">
    <property type="match status" value="1"/>
</dbReference>
<dbReference type="Gene3D" id="3.40.30.10">
    <property type="entry name" value="Glutaredoxin"/>
    <property type="match status" value="1"/>
</dbReference>
<sequence>MAPPSYTIIGTPFSTFTRSITLALNYKGLPFNQVRCVPHSDTAYDNHPFGFLPTLIIHEIDGKRVDLKLRESMAIACFIDRVAPEPSLLISAGQGKALVEEQMWEFVSLVGAHGFSVVEAGVVKPRIAANDEGKLTDTEIRKQIQPAVDHLRKLLHKMEELMADDGYVFGSKLSWADFFLFPLLADLKAIPEGDLLSPRLLRWMENMNKLEAVQATTHGTLSVGARPP</sequence>
<dbReference type="InterPro" id="IPR036282">
    <property type="entry name" value="Glutathione-S-Trfase_C_sf"/>
</dbReference>
<reference evidence="3 4" key="1">
    <citation type="submission" date="2016-06" db="EMBL/GenBank/DDBJ databases">
        <title>Comparative genomics of the ectomycorrhizal sister species Rhizopogon vinicolor and Rhizopogon vesiculosus (Basidiomycota: Boletales) reveals a divergence of the mating type B locus.</title>
        <authorList>
            <consortium name="DOE Joint Genome Institute"/>
            <person name="Mujic A.B."/>
            <person name="Kuo A."/>
            <person name="Tritt A."/>
            <person name="Lipzen A."/>
            <person name="Chen C."/>
            <person name="Johnson J."/>
            <person name="Sharma A."/>
            <person name="Barry K."/>
            <person name="Grigoriev I.V."/>
            <person name="Spatafora J.W."/>
        </authorList>
    </citation>
    <scope>NUCLEOTIDE SEQUENCE [LARGE SCALE GENOMIC DNA]</scope>
    <source>
        <strain evidence="3 4">AM-OR11-026</strain>
    </source>
</reference>
<dbReference type="SUPFAM" id="SSF47616">
    <property type="entry name" value="GST C-terminal domain-like"/>
    <property type="match status" value="1"/>
</dbReference>
<dbReference type="CDD" id="cd00299">
    <property type="entry name" value="GST_C_family"/>
    <property type="match status" value="1"/>
</dbReference>
<dbReference type="SUPFAM" id="SSF52833">
    <property type="entry name" value="Thioredoxin-like"/>
    <property type="match status" value="1"/>
</dbReference>
<dbReference type="EMBL" id="KV448170">
    <property type="protein sequence ID" value="OAX41818.1"/>
    <property type="molecule type" value="Genomic_DNA"/>
</dbReference>
<evidence type="ECO:0008006" key="5">
    <source>
        <dbReference type="Google" id="ProtNLM"/>
    </source>
</evidence>
<dbReference type="InterPro" id="IPR004045">
    <property type="entry name" value="Glutathione_S-Trfase_N"/>
</dbReference>
<dbReference type="InterPro" id="IPR036249">
    <property type="entry name" value="Thioredoxin-like_sf"/>
</dbReference>
<dbReference type="PROSITE" id="PS50405">
    <property type="entry name" value="GST_CTER"/>
    <property type="match status" value="1"/>
</dbReference>
<dbReference type="GO" id="GO:0005737">
    <property type="term" value="C:cytoplasm"/>
    <property type="evidence" value="ECO:0007669"/>
    <property type="project" value="TreeGrafter"/>
</dbReference>
<dbReference type="Pfam" id="PF13410">
    <property type="entry name" value="GST_C_2"/>
    <property type="match status" value="1"/>
</dbReference>
<dbReference type="OrthoDB" id="249703at2759"/>
<dbReference type="CDD" id="cd00570">
    <property type="entry name" value="GST_N_family"/>
    <property type="match status" value="1"/>
</dbReference>
<dbReference type="PANTHER" id="PTHR43968:SF6">
    <property type="entry name" value="GLUTATHIONE S-TRANSFERASE OMEGA"/>
    <property type="match status" value="1"/>
</dbReference>
<evidence type="ECO:0000259" key="2">
    <source>
        <dbReference type="PROSITE" id="PS50405"/>
    </source>
</evidence>
<dbReference type="STRING" id="1314800.A0A1B7NAK9"/>
<evidence type="ECO:0000259" key="1">
    <source>
        <dbReference type="PROSITE" id="PS50404"/>
    </source>
</evidence>
<dbReference type="InterPro" id="IPR050983">
    <property type="entry name" value="GST_Omega/HSP26"/>
</dbReference>
<dbReference type="Gene3D" id="1.20.1050.10">
    <property type="match status" value="1"/>
</dbReference>
<dbReference type="Pfam" id="PF13417">
    <property type="entry name" value="GST_N_3"/>
    <property type="match status" value="1"/>
</dbReference>
<evidence type="ECO:0000313" key="3">
    <source>
        <dbReference type="EMBL" id="OAX41818.1"/>
    </source>
</evidence>
<name>A0A1B7NAK9_9AGAM</name>
<organism evidence="3 4">
    <name type="scientific">Rhizopogon vinicolor AM-OR11-026</name>
    <dbReference type="NCBI Taxonomy" id="1314800"/>
    <lineage>
        <taxon>Eukaryota</taxon>
        <taxon>Fungi</taxon>
        <taxon>Dikarya</taxon>
        <taxon>Basidiomycota</taxon>
        <taxon>Agaricomycotina</taxon>
        <taxon>Agaricomycetes</taxon>
        <taxon>Agaricomycetidae</taxon>
        <taxon>Boletales</taxon>
        <taxon>Suillineae</taxon>
        <taxon>Rhizopogonaceae</taxon>
        <taxon>Rhizopogon</taxon>
    </lineage>
</organism>
<proteinExistence type="predicted"/>
<evidence type="ECO:0000313" key="4">
    <source>
        <dbReference type="Proteomes" id="UP000092154"/>
    </source>
</evidence>
<dbReference type="PROSITE" id="PS50404">
    <property type="entry name" value="GST_NTER"/>
    <property type="match status" value="1"/>
</dbReference>
<dbReference type="InterPro" id="IPR010987">
    <property type="entry name" value="Glutathione-S-Trfase_C-like"/>
</dbReference>
<dbReference type="SFLD" id="SFLDS00019">
    <property type="entry name" value="Glutathione_Transferase_(cytos"/>
    <property type="match status" value="1"/>
</dbReference>
<gene>
    <name evidence="3" type="ORF">K503DRAFT_767300</name>
</gene>
<dbReference type="InterPro" id="IPR040079">
    <property type="entry name" value="Glutathione_S-Trfase"/>
</dbReference>
<dbReference type="Proteomes" id="UP000092154">
    <property type="component" value="Unassembled WGS sequence"/>
</dbReference>
<keyword evidence="4" id="KW-1185">Reference proteome</keyword>
<feature type="domain" description="GST C-terminal" evidence="2">
    <location>
        <begin position="97"/>
        <end position="228"/>
    </location>
</feature>
<dbReference type="AlphaFoldDB" id="A0A1B7NAK9"/>
<feature type="domain" description="GST N-terminal" evidence="1">
    <location>
        <begin position="4"/>
        <end position="87"/>
    </location>
</feature>